<evidence type="ECO:0000256" key="1">
    <source>
        <dbReference type="ARBA" id="ARBA00004196"/>
    </source>
</evidence>
<protein>
    <submittedName>
        <fullName evidence="9">Right-handed parallel beta-helix repeat-containing protein</fullName>
    </submittedName>
</protein>
<keyword evidence="4" id="KW-0964">Secreted</keyword>
<comment type="caution">
    <text evidence="9">The sequence shown here is derived from an EMBL/GenBank/DDBJ whole genome shotgun (WGS) entry which is preliminary data.</text>
</comment>
<feature type="chain" id="PRO_5037419120" evidence="8">
    <location>
        <begin position="35"/>
        <end position="709"/>
    </location>
</feature>
<keyword evidence="5 8" id="KW-0732">Signal</keyword>
<evidence type="ECO:0000256" key="2">
    <source>
        <dbReference type="ARBA" id="ARBA00004442"/>
    </source>
</evidence>
<dbReference type="EMBL" id="JAEQMG010000117">
    <property type="protein sequence ID" value="MBK6089201.1"/>
    <property type="molecule type" value="Genomic_DNA"/>
</dbReference>
<dbReference type="Proteomes" id="UP000633365">
    <property type="component" value="Unassembled WGS sequence"/>
</dbReference>
<evidence type="ECO:0000256" key="6">
    <source>
        <dbReference type="ARBA" id="ARBA00023136"/>
    </source>
</evidence>
<organism evidence="9 10">
    <name type="scientific">Ruminococcus difficilis</name>
    <dbReference type="NCBI Taxonomy" id="2763069"/>
    <lineage>
        <taxon>Bacteria</taxon>
        <taxon>Bacillati</taxon>
        <taxon>Bacillota</taxon>
        <taxon>Clostridia</taxon>
        <taxon>Eubacteriales</taxon>
        <taxon>Oscillospiraceae</taxon>
        <taxon>Ruminococcus</taxon>
    </lineage>
</organism>
<dbReference type="InterPro" id="IPR012334">
    <property type="entry name" value="Pectin_lyas_fold"/>
</dbReference>
<sequence>MKKRTIKTRIIATALSVVTLFSLFSACATTSASALEIDYKGIIKEAASNGAEKAIDAVTEEGIVNTVLKKGVNFLLGLLFDEDDNSPTIQDVLDKLDNLSNKLEGYHDEEMKNLKLINSNIDSKDFRLEADSISDDCQAAVRKIRQFDANITTPGEGVIDNTTYKTYNKILSQSSCDLSALEKNFNRMVEYIKGVRSSTDYRSGYRVTSEYLMNKILANYKETAHDWATSPDFLEFLNNVNEEIELMEANVTLDYFTILTLNNMAYKVREYEIKNGIYEANDNEQPYAYFENFAKDLTDSLSSVNDIYKSVIEENNNNGDFMQATSEIPNAVGGKNIKGFHTIAEAWAQSFKASPTYTITLNGDIKADPYKGFNYEGLPEGQYDFKNNGGFQINYNRNITFDLNGHTIDCTANKMIFLFDLYYNATLTIKDGTIVGGACAVCEGNKSNDALVMKNVTIRNTSLSPINFWDDDRWSTAHSVTLDGCHVENCQRIQITSCNAKVNVTNSTFTNNYSGLTGGAFYLPSTQYPTFENCTFKGNKAANGCGGAIDAKSVICKNCNFENNTSEENNQYGTKGAGGAIAANALKLYDCTFTGNTTNDQAGAVWCCCGQNYTQIIERCTFDNNSSKNVGGAIRIDLIDGNAHSIKNCTFTNNTSGRGAAVLVENFCGHCDDIAYHWGNSGSNNRNTTGYDARKVVPEFAWGLSGARR</sequence>
<gene>
    <name evidence="9" type="ORF">JKK62_11215</name>
</gene>
<evidence type="ECO:0000313" key="9">
    <source>
        <dbReference type="EMBL" id="MBK6089201.1"/>
    </source>
</evidence>
<evidence type="ECO:0000256" key="5">
    <source>
        <dbReference type="ARBA" id="ARBA00022729"/>
    </source>
</evidence>
<evidence type="ECO:0000256" key="7">
    <source>
        <dbReference type="ARBA" id="ARBA00023237"/>
    </source>
</evidence>
<comment type="subcellular location">
    <subcellularLocation>
        <location evidence="1">Cell envelope</location>
    </subcellularLocation>
    <subcellularLocation>
        <location evidence="2">Cell outer membrane</location>
    </subcellularLocation>
    <subcellularLocation>
        <location evidence="3">Secreted</location>
    </subcellularLocation>
</comment>
<dbReference type="GO" id="GO:0005576">
    <property type="term" value="C:extracellular region"/>
    <property type="evidence" value="ECO:0007669"/>
    <property type="project" value="UniProtKB-SubCell"/>
</dbReference>
<dbReference type="Gene3D" id="2.160.20.10">
    <property type="entry name" value="Single-stranded right-handed beta-helix, Pectin lyase-like"/>
    <property type="match status" value="1"/>
</dbReference>
<dbReference type="PROSITE" id="PS51257">
    <property type="entry name" value="PROKAR_LIPOPROTEIN"/>
    <property type="match status" value="1"/>
</dbReference>
<dbReference type="SMART" id="SM00710">
    <property type="entry name" value="PbH1"/>
    <property type="match status" value="8"/>
</dbReference>
<keyword evidence="6" id="KW-0472">Membrane</keyword>
<dbReference type="SUPFAM" id="SSF51126">
    <property type="entry name" value="Pectin lyase-like"/>
    <property type="match status" value="1"/>
</dbReference>
<dbReference type="Pfam" id="PF02415">
    <property type="entry name" value="Chlam_PMP"/>
    <property type="match status" value="2"/>
</dbReference>
<dbReference type="AlphaFoldDB" id="A0A934WSM3"/>
<keyword evidence="7" id="KW-0998">Cell outer membrane</keyword>
<dbReference type="GO" id="GO:0009279">
    <property type="term" value="C:cell outer membrane"/>
    <property type="evidence" value="ECO:0007669"/>
    <property type="project" value="UniProtKB-SubCell"/>
</dbReference>
<reference evidence="9" key="1">
    <citation type="submission" date="2021-01" db="EMBL/GenBank/DDBJ databases">
        <title>Genome public.</title>
        <authorList>
            <person name="Liu C."/>
            <person name="Sun Q."/>
        </authorList>
    </citation>
    <scope>NUCLEOTIDE SEQUENCE</scope>
    <source>
        <strain evidence="9">M6</strain>
    </source>
</reference>
<dbReference type="InterPro" id="IPR003368">
    <property type="entry name" value="POMP_repeat"/>
</dbReference>
<evidence type="ECO:0000256" key="3">
    <source>
        <dbReference type="ARBA" id="ARBA00004613"/>
    </source>
</evidence>
<evidence type="ECO:0000256" key="4">
    <source>
        <dbReference type="ARBA" id="ARBA00022525"/>
    </source>
</evidence>
<keyword evidence="10" id="KW-1185">Reference proteome</keyword>
<dbReference type="InterPro" id="IPR011050">
    <property type="entry name" value="Pectin_lyase_fold/virulence"/>
</dbReference>
<evidence type="ECO:0000313" key="10">
    <source>
        <dbReference type="Proteomes" id="UP000633365"/>
    </source>
</evidence>
<evidence type="ECO:0000256" key="8">
    <source>
        <dbReference type="SAM" id="SignalP"/>
    </source>
</evidence>
<name>A0A934WSM3_9FIRM</name>
<accession>A0A934WSM3</accession>
<dbReference type="RefSeq" id="WP_201427993.1">
    <property type="nucleotide sequence ID" value="NZ_JAEQMG010000117.1"/>
</dbReference>
<dbReference type="InterPro" id="IPR006626">
    <property type="entry name" value="PbH1"/>
</dbReference>
<feature type="signal peptide" evidence="8">
    <location>
        <begin position="1"/>
        <end position="34"/>
    </location>
</feature>
<proteinExistence type="predicted"/>